<comment type="caution">
    <text evidence="6">The sequence shown here is derived from an EMBL/GenBank/DDBJ whole genome shotgun (WGS) entry which is preliminary data.</text>
</comment>
<dbReference type="EMBL" id="AAGK01000001">
    <property type="protein sequence ID" value="EAN33803.1"/>
    <property type="molecule type" value="Genomic_DNA"/>
</dbReference>
<proteinExistence type="inferred from homology"/>
<dbReference type="VEuPathDB" id="PiroplasmaDB:TpMuguga_01g00567"/>
<dbReference type="GO" id="GO:0030687">
    <property type="term" value="C:preribosome, large subunit precursor"/>
    <property type="evidence" value="ECO:0007669"/>
    <property type="project" value="TreeGrafter"/>
</dbReference>
<evidence type="ECO:0000313" key="6">
    <source>
        <dbReference type="EMBL" id="EAN33803.1"/>
    </source>
</evidence>
<keyword evidence="7" id="KW-1185">Reference proteome</keyword>
<dbReference type="FunCoup" id="Q4N8A5">
    <property type="interactions" value="27"/>
</dbReference>
<evidence type="ECO:0000256" key="2">
    <source>
        <dbReference type="ARBA" id="ARBA00007336"/>
    </source>
</evidence>
<reference evidence="6 7" key="1">
    <citation type="journal article" date="2005" name="Science">
        <title>Genome sequence of Theileria parva, a bovine pathogen that transforms lymphocytes.</title>
        <authorList>
            <person name="Gardner M.J."/>
            <person name="Bishop R."/>
            <person name="Shah T."/>
            <person name="de Villiers E.P."/>
            <person name="Carlton J.M."/>
            <person name="Hall N."/>
            <person name="Ren Q."/>
            <person name="Paulsen I.T."/>
            <person name="Pain A."/>
            <person name="Berriman M."/>
            <person name="Wilson R.J.M."/>
            <person name="Sato S."/>
            <person name="Ralph S.A."/>
            <person name="Mann D.J."/>
            <person name="Xiong Z."/>
            <person name="Shallom S.J."/>
            <person name="Weidman J."/>
            <person name="Jiang L."/>
            <person name="Lynn J."/>
            <person name="Weaver B."/>
            <person name="Shoaibi A."/>
            <person name="Domingo A.R."/>
            <person name="Wasawo D."/>
            <person name="Crabtree J."/>
            <person name="Wortman J.R."/>
            <person name="Haas B."/>
            <person name="Angiuoli S.V."/>
            <person name="Creasy T.H."/>
            <person name="Lu C."/>
            <person name="Suh B."/>
            <person name="Silva J.C."/>
            <person name="Utterback T.R."/>
            <person name="Feldblyum T.V."/>
            <person name="Pertea M."/>
            <person name="Allen J."/>
            <person name="Nierman W.C."/>
            <person name="Taracha E.L.N."/>
            <person name="Salzberg S.L."/>
            <person name="White O.R."/>
            <person name="Fitzhugh H.A."/>
            <person name="Morzaria S."/>
            <person name="Venter J.C."/>
            <person name="Fraser C.M."/>
            <person name="Nene V."/>
        </authorList>
    </citation>
    <scope>NUCLEOTIDE SEQUENCE [LARGE SCALE GENOMIC DNA]</scope>
    <source>
        <strain evidence="6 7">Muguga</strain>
    </source>
</reference>
<dbReference type="Proteomes" id="UP000001949">
    <property type="component" value="Unassembled WGS sequence"/>
</dbReference>
<evidence type="ECO:0000256" key="1">
    <source>
        <dbReference type="ARBA" id="ARBA00004604"/>
    </source>
</evidence>
<keyword evidence="5" id="KW-0539">Nucleus</keyword>
<dbReference type="OMA" id="QFSELAM"/>
<protein>
    <recommendedName>
        <fullName evidence="8">rRNA processing protein</fullName>
    </recommendedName>
</protein>
<dbReference type="InterPro" id="IPR008610">
    <property type="entry name" value="Ebp2"/>
</dbReference>
<dbReference type="STRING" id="5875.Q4N8A5"/>
<evidence type="ECO:0000256" key="4">
    <source>
        <dbReference type="ARBA" id="ARBA00023054"/>
    </source>
</evidence>
<evidence type="ECO:0000256" key="5">
    <source>
        <dbReference type="ARBA" id="ARBA00023242"/>
    </source>
</evidence>
<dbReference type="GO" id="GO:0042273">
    <property type="term" value="P:ribosomal large subunit biogenesis"/>
    <property type="evidence" value="ECO:0007669"/>
    <property type="project" value="TreeGrafter"/>
</dbReference>
<sequence length="202" mass="24158">MVFKIKKLGYLLKPGEKFVDEEECVEDDEINSYTKKEIYLTKLRKFLEIEEKIREMELKPRGDLKVNWIETLTVIGNSTPQAKENLTLLNTQFSELAMEFVKIGLNKFKRMGIAFNRPTDFYAEMMKSDEQMGRIMRQIEHRAQENKLKLQTKNRKMIKKMKKAGKDKRSKQLQEKNKFINQVNYLRKHKKNLQDDLKHLIK</sequence>
<dbReference type="KEGG" id="tpv:TP01_0567"/>
<dbReference type="GeneID" id="3503592"/>
<organism evidence="6 7">
    <name type="scientific">Theileria parva</name>
    <name type="common">East coast fever infection agent</name>
    <dbReference type="NCBI Taxonomy" id="5875"/>
    <lineage>
        <taxon>Eukaryota</taxon>
        <taxon>Sar</taxon>
        <taxon>Alveolata</taxon>
        <taxon>Apicomplexa</taxon>
        <taxon>Aconoidasida</taxon>
        <taxon>Piroplasmida</taxon>
        <taxon>Theileriidae</taxon>
        <taxon>Theileria</taxon>
    </lineage>
</organism>
<accession>Q4N8A5</accession>
<dbReference type="GO" id="GO:0006364">
    <property type="term" value="P:rRNA processing"/>
    <property type="evidence" value="ECO:0007669"/>
    <property type="project" value="TreeGrafter"/>
</dbReference>
<dbReference type="PANTHER" id="PTHR13028:SF0">
    <property type="entry name" value="RRNA-PROCESSING PROTEIN EBP2-RELATED"/>
    <property type="match status" value="1"/>
</dbReference>
<evidence type="ECO:0000256" key="3">
    <source>
        <dbReference type="ARBA" id="ARBA00022517"/>
    </source>
</evidence>
<evidence type="ECO:0008006" key="8">
    <source>
        <dbReference type="Google" id="ProtNLM"/>
    </source>
</evidence>
<keyword evidence="3" id="KW-0690">Ribosome biogenesis</keyword>
<dbReference type="PANTHER" id="PTHR13028">
    <property type="entry name" value="RRNA PROCESSING PROTEIN EBNA1-BINDING PROTEIN-RELATED"/>
    <property type="match status" value="1"/>
</dbReference>
<dbReference type="RefSeq" id="XP_766086.1">
    <property type="nucleotide sequence ID" value="XM_760993.1"/>
</dbReference>
<dbReference type="Pfam" id="PF05890">
    <property type="entry name" value="Ebp2"/>
    <property type="match status" value="1"/>
</dbReference>
<keyword evidence="4" id="KW-0175">Coiled coil</keyword>
<dbReference type="AlphaFoldDB" id="Q4N8A5"/>
<gene>
    <name evidence="6" type="ordered locus">TP01_0567</name>
</gene>
<comment type="similarity">
    <text evidence="2">Belongs to the EBP2 family.</text>
</comment>
<dbReference type="GO" id="GO:0034399">
    <property type="term" value="C:nuclear periphery"/>
    <property type="evidence" value="ECO:0007669"/>
    <property type="project" value="TreeGrafter"/>
</dbReference>
<comment type="subcellular location">
    <subcellularLocation>
        <location evidence="1">Nucleus</location>
        <location evidence="1">Nucleolus</location>
    </subcellularLocation>
</comment>
<evidence type="ECO:0000313" key="7">
    <source>
        <dbReference type="Proteomes" id="UP000001949"/>
    </source>
</evidence>
<dbReference type="GO" id="GO:0005730">
    <property type="term" value="C:nucleolus"/>
    <property type="evidence" value="ECO:0007669"/>
    <property type="project" value="UniProtKB-SubCell"/>
</dbReference>
<name>Q4N8A5_THEPA</name>
<dbReference type="InParanoid" id="Q4N8A5"/>